<accession>A0A6P7XTU1</accession>
<dbReference type="RefSeq" id="XP_030053874.1">
    <property type="nucleotide sequence ID" value="XM_030198014.1"/>
</dbReference>
<dbReference type="FunCoup" id="A0A6P7XTU1">
    <property type="interactions" value="974"/>
</dbReference>
<dbReference type="KEGG" id="muo:115466637"/>
<comment type="subunit">
    <text evidence="3">Component of the ER membrane protein complex (EMC).</text>
</comment>
<dbReference type="GO" id="GO:0072546">
    <property type="term" value="C:EMC complex"/>
    <property type="evidence" value="ECO:0007669"/>
    <property type="project" value="TreeGrafter"/>
</dbReference>
<dbReference type="Pfam" id="PF21203">
    <property type="entry name" value="ECM10"/>
    <property type="match status" value="1"/>
</dbReference>
<sequence length="257" mass="28112">MVAVLSVKCKRLSGIRGLCLLFFLLFPFPGVLCSSCRMRAVDGRESEVCGLEVQLEHSFELDNSIRFTKRGSVLWTPVSEGSATLLQKQLTEEERMKLRDVASLNGVYRIRLLRKPGLDEGSARYTTSFVPACSMVESHLSDQITVHTDLAGNIIGVSIVTVPGSCTGVEMEDVDLELFNTTVQVQQPVAAAVPETAAFIERLEMEQAQKAKNPQEQKSFFAKYWMYIIPIVLFLMMSGAPDTGNQGANNGGGGGGR</sequence>
<dbReference type="CDD" id="cd22209">
    <property type="entry name" value="EMC10"/>
    <property type="match status" value="1"/>
</dbReference>
<evidence type="ECO:0000256" key="2">
    <source>
        <dbReference type="ARBA" id="ARBA00007695"/>
    </source>
</evidence>
<keyword evidence="7" id="KW-0256">Endoplasmic reticulum</keyword>
<dbReference type="GeneID" id="115466637"/>
<proteinExistence type="inferred from homology"/>
<evidence type="ECO:0000313" key="13">
    <source>
        <dbReference type="RefSeq" id="XP_030053874.1"/>
    </source>
</evidence>
<keyword evidence="6 11" id="KW-0732">Signal</keyword>
<evidence type="ECO:0000256" key="1">
    <source>
        <dbReference type="ARBA" id="ARBA00004115"/>
    </source>
</evidence>
<evidence type="ECO:0000256" key="6">
    <source>
        <dbReference type="ARBA" id="ARBA00022729"/>
    </source>
</evidence>
<dbReference type="PANTHER" id="PTHR21397">
    <property type="entry name" value="CHROMATIN COMPLEXES SUBUNIT BAP18-RELATED"/>
    <property type="match status" value="1"/>
</dbReference>
<feature type="signal peptide" evidence="11">
    <location>
        <begin position="1"/>
        <end position="33"/>
    </location>
</feature>
<protein>
    <recommendedName>
        <fullName evidence="4">ER membrane protein complex subunit 10</fullName>
    </recommendedName>
</protein>
<evidence type="ECO:0000256" key="8">
    <source>
        <dbReference type="ARBA" id="ARBA00022989"/>
    </source>
</evidence>
<dbReference type="AlphaFoldDB" id="A0A6P7XTU1"/>
<dbReference type="Proteomes" id="UP000515156">
    <property type="component" value="Chromosome 3"/>
</dbReference>
<dbReference type="PANTHER" id="PTHR21397:SF4">
    <property type="entry name" value="ER MEMBRANE PROTEIN COMPLEX SUBUNIT 10"/>
    <property type="match status" value="1"/>
</dbReference>
<keyword evidence="8 10" id="KW-1133">Transmembrane helix</keyword>
<evidence type="ECO:0000256" key="4">
    <source>
        <dbReference type="ARBA" id="ARBA00020105"/>
    </source>
</evidence>
<keyword evidence="5 10" id="KW-0812">Transmembrane</keyword>
<organism evidence="12 13">
    <name type="scientific">Microcaecilia unicolor</name>
    <dbReference type="NCBI Taxonomy" id="1415580"/>
    <lineage>
        <taxon>Eukaryota</taxon>
        <taxon>Metazoa</taxon>
        <taxon>Chordata</taxon>
        <taxon>Craniata</taxon>
        <taxon>Vertebrata</taxon>
        <taxon>Euteleostomi</taxon>
        <taxon>Amphibia</taxon>
        <taxon>Gymnophiona</taxon>
        <taxon>Siphonopidae</taxon>
        <taxon>Microcaecilia</taxon>
    </lineage>
</organism>
<evidence type="ECO:0000256" key="10">
    <source>
        <dbReference type="SAM" id="Phobius"/>
    </source>
</evidence>
<reference evidence="13" key="1">
    <citation type="submission" date="2025-08" db="UniProtKB">
        <authorList>
            <consortium name="RefSeq"/>
        </authorList>
    </citation>
    <scope>IDENTIFICATION</scope>
</reference>
<evidence type="ECO:0000256" key="9">
    <source>
        <dbReference type="ARBA" id="ARBA00023136"/>
    </source>
</evidence>
<evidence type="ECO:0000256" key="5">
    <source>
        <dbReference type="ARBA" id="ARBA00022692"/>
    </source>
</evidence>
<evidence type="ECO:0000256" key="3">
    <source>
        <dbReference type="ARBA" id="ARBA00011276"/>
    </source>
</evidence>
<comment type="subcellular location">
    <subcellularLocation>
        <location evidence="1">Endoplasmic reticulum membrane</location>
        <topology evidence="1">Single-pass type I membrane protein</topology>
    </subcellularLocation>
</comment>
<gene>
    <name evidence="13" type="primary">EMC10</name>
</gene>
<dbReference type="InParanoid" id="A0A6P7XTU1"/>
<keyword evidence="9 10" id="KW-0472">Membrane</keyword>
<dbReference type="CTD" id="284361"/>
<comment type="similarity">
    <text evidence="2">Belongs to the EMC10 family.</text>
</comment>
<dbReference type="OrthoDB" id="1894652at2759"/>
<evidence type="ECO:0000256" key="11">
    <source>
        <dbReference type="SAM" id="SignalP"/>
    </source>
</evidence>
<feature type="transmembrane region" description="Helical" evidence="10">
    <location>
        <begin position="224"/>
        <end position="240"/>
    </location>
</feature>
<name>A0A6P7XTU1_9AMPH</name>
<evidence type="ECO:0000256" key="7">
    <source>
        <dbReference type="ARBA" id="ARBA00022824"/>
    </source>
</evidence>
<keyword evidence="12" id="KW-1185">Reference proteome</keyword>
<feature type="chain" id="PRO_5027670400" description="ER membrane protein complex subunit 10" evidence="11">
    <location>
        <begin position="34"/>
        <end position="257"/>
    </location>
</feature>
<evidence type="ECO:0000313" key="12">
    <source>
        <dbReference type="Proteomes" id="UP000515156"/>
    </source>
</evidence>